<dbReference type="NCBIfam" id="TIGR03548">
    <property type="entry name" value="mutarot_permut"/>
    <property type="match status" value="1"/>
</dbReference>
<dbReference type="InterPro" id="IPR019937">
    <property type="entry name" value="Cycl-permuted_mutarotase"/>
</dbReference>
<dbReference type="Pfam" id="PF24996">
    <property type="entry name" value="NANM"/>
    <property type="match status" value="2"/>
</dbReference>
<reference evidence="2 3" key="1">
    <citation type="submission" date="2016-11" db="EMBL/GenBank/DDBJ databases">
        <authorList>
            <person name="Jaros S."/>
            <person name="Januszkiewicz K."/>
            <person name="Wedrychowicz H."/>
        </authorList>
    </citation>
    <scope>NUCLEOTIDE SEQUENCE [LARGE SCALE GENOMIC DNA]</scope>
    <source>
        <strain evidence="2 3">DSM 26991</strain>
    </source>
</reference>
<sequence>MMKLYRLFFPVFLSFLFGACSSHSQNRKNVCTVSWHSLTKISSANENFTKGVSACFVGKVNGCLLVAGGCNFPDIPAVEGGKKVFYDDVYVARIIGDTVQQWKKAGSLLSPTAYGVSFSVPQGVICVGGVTPNGSTSAAYRLEYNSEKDTLILHSLPSLPYKIDNMAGAIIEDTLYIVGGNVDKKPSSRMFALNLGENFAKWHELPPVPGNPRTQPVCVAVKKAGRMCLFVAGGFASATDNRDASLSTDAYCYEPDINRWTKIAEPCKSDGQPISFGGGVAVSLGDSLMLCMGGVNKDIFLDALKREQALKKAVADHDQKTEKLLREKVKAYMNQPSEWYKFNKELLVYSPDKNEWTAFGSYEQSARAGATAIYLEDAFYLFGGELKPGIRTPEIWRGKVEQNLPLN</sequence>
<keyword evidence="3" id="KW-1185">Reference proteome</keyword>
<proteinExistence type="predicted"/>
<dbReference type="STRING" id="1297750.SAMN05444405_1168"/>
<evidence type="ECO:0000256" key="1">
    <source>
        <dbReference type="SAM" id="SignalP"/>
    </source>
</evidence>
<accession>A0A1M5F8C6</accession>
<feature type="chain" id="PRO_5013245806" evidence="1">
    <location>
        <begin position="25"/>
        <end position="407"/>
    </location>
</feature>
<organism evidence="2 3">
    <name type="scientific">Bacteroides luti</name>
    <dbReference type="NCBI Taxonomy" id="1297750"/>
    <lineage>
        <taxon>Bacteria</taxon>
        <taxon>Pseudomonadati</taxon>
        <taxon>Bacteroidota</taxon>
        <taxon>Bacteroidia</taxon>
        <taxon>Bacteroidales</taxon>
        <taxon>Bacteroidaceae</taxon>
        <taxon>Bacteroides</taxon>
    </lineage>
</organism>
<protein>
    <submittedName>
        <fullName evidence="2">Cyclically-permuted mutarotase family protein</fullName>
    </submittedName>
</protein>
<dbReference type="OrthoDB" id="9803597at2"/>
<name>A0A1M5F8C6_9BACE</name>
<feature type="signal peptide" evidence="1">
    <location>
        <begin position="1"/>
        <end position="24"/>
    </location>
</feature>
<evidence type="ECO:0000313" key="3">
    <source>
        <dbReference type="Proteomes" id="UP000184509"/>
    </source>
</evidence>
<dbReference type="Proteomes" id="UP000184509">
    <property type="component" value="Unassembled WGS sequence"/>
</dbReference>
<gene>
    <name evidence="2" type="ORF">SAMN05444405_1168</name>
</gene>
<dbReference type="InterPro" id="IPR056734">
    <property type="entry name" value="NANM"/>
</dbReference>
<dbReference type="InterPro" id="IPR015915">
    <property type="entry name" value="Kelch-typ_b-propeller"/>
</dbReference>
<dbReference type="RefSeq" id="WP_073403231.1">
    <property type="nucleotide sequence ID" value="NZ_FQTV01000016.1"/>
</dbReference>
<dbReference type="Gene3D" id="2.120.10.80">
    <property type="entry name" value="Kelch-type beta propeller"/>
    <property type="match status" value="2"/>
</dbReference>
<dbReference type="PANTHER" id="PTHR23244">
    <property type="entry name" value="KELCH REPEAT DOMAIN"/>
    <property type="match status" value="1"/>
</dbReference>
<dbReference type="EMBL" id="FQTV01000016">
    <property type="protein sequence ID" value="SHF87870.1"/>
    <property type="molecule type" value="Genomic_DNA"/>
</dbReference>
<keyword evidence="1" id="KW-0732">Signal</keyword>
<dbReference type="PROSITE" id="PS51257">
    <property type="entry name" value="PROKAR_LIPOPROTEIN"/>
    <property type="match status" value="1"/>
</dbReference>
<evidence type="ECO:0000313" key="2">
    <source>
        <dbReference type="EMBL" id="SHF87870.1"/>
    </source>
</evidence>
<dbReference type="AlphaFoldDB" id="A0A1M5F8C6"/>
<dbReference type="SUPFAM" id="SSF117281">
    <property type="entry name" value="Kelch motif"/>
    <property type="match status" value="1"/>
</dbReference>